<feature type="domain" description="Ubiquinol-cytochrome c chaperone" evidence="2">
    <location>
        <begin position="83"/>
        <end position="217"/>
    </location>
</feature>
<dbReference type="Proteomes" id="UP000492820">
    <property type="component" value="Unassembled WGS sequence"/>
</dbReference>
<comment type="similarity">
    <text evidence="1">Belongs to the CBP3 family.</text>
</comment>
<dbReference type="InterPro" id="IPR007129">
    <property type="entry name" value="Ubiqinol_cyt_c_chaperone_CPB3"/>
</dbReference>
<dbReference type="Pfam" id="PF03981">
    <property type="entry name" value="Ubiq_cyt_C_chap"/>
    <property type="match status" value="1"/>
</dbReference>
<evidence type="ECO:0000259" key="2">
    <source>
        <dbReference type="Pfam" id="PF03981"/>
    </source>
</evidence>
<dbReference type="OrthoDB" id="4007at2759"/>
<dbReference type="PANTHER" id="PTHR12184:SF1">
    <property type="entry name" value="UBIQUINOL-CYTOCHROME-C REDUCTASE COMPLEX ASSEMBLY FACTOR 1"/>
    <property type="match status" value="1"/>
</dbReference>
<evidence type="ECO:0000313" key="3">
    <source>
        <dbReference type="EMBL" id="CDS24196.1"/>
    </source>
</evidence>
<reference evidence="3" key="2">
    <citation type="submission" date="2014-06" db="EMBL/GenBank/DDBJ databases">
        <authorList>
            <person name="Aslett M."/>
        </authorList>
    </citation>
    <scope>NUCLEOTIDE SEQUENCE</scope>
</reference>
<organism evidence="3">
    <name type="scientific">Echinococcus granulosus</name>
    <name type="common">Hydatid tapeworm</name>
    <dbReference type="NCBI Taxonomy" id="6210"/>
    <lineage>
        <taxon>Eukaryota</taxon>
        <taxon>Metazoa</taxon>
        <taxon>Spiralia</taxon>
        <taxon>Lophotrochozoa</taxon>
        <taxon>Platyhelminthes</taxon>
        <taxon>Cestoda</taxon>
        <taxon>Eucestoda</taxon>
        <taxon>Cyclophyllidea</taxon>
        <taxon>Taeniidae</taxon>
        <taxon>Echinococcus</taxon>
        <taxon>Echinococcus granulosus group</taxon>
    </lineage>
</organism>
<evidence type="ECO:0000313" key="5">
    <source>
        <dbReference type="WBParaSite" id="EgrG_000727400"/>
    </source>
</evidence>
<name>A0A068X089_ECHGR</name>
<sequence>MYPVWSKFPYIWRVRPPGIYGGYRMISALPPQSLPQDKPGFFNAIKYQMGHGLRYPTGRLKLSGANMFAICAEYPDLKEFIENLNLPDTFQTWFSLTTLHIWMCLVRLRREGQEAQILKKAFIQLIWTDLKGRMRPFGILRKQHDHVEVFNMQFFGSVFAYDEAFLLHSDTALAAAVWRNLFLASSYTSAFHLDSAVHYIRKQLAHLDALSSDQIVGKGMPTFLRLFEDKLDPEYANRRLHYCLTWPEWDKSVTLDVNRVVPERKVRSDKQHIS</sequence>
<reference evidence="5" key="3">
    <citation type="submission" date="2020-10" db="UniProtKB">
        <authorList>
            <consortium name="WormBaseParasite"/>
        </authorList>
    </citation>
    <scope>IDENTIFICATION</scope>
</reference>
<dbReference type="EMBL" id="LK028599">
    <property type="protein sequence ID" value="CDS24196.1"/>
    <property type="molecule type" value="Genomic_DNA"/>
</dbReference>
<evidence type="ECO:0000256" key="1">
    <source>
        <dbReference type="ARBA" id="ARBA00006407"/>
    </source>
</evidence>
<accession>A0A068X089</accession>
<proteinExistence type="inferred from homology"/>
<dbReference type="GO" id="GO:0034551">
    <property type="term" value="P:mitochondrial respiratory chain complex III assembly"/>
    <property type="evidence" value="ECO:0007669"/>
    <property type="project" value="TreeGrafter"/>
</dbReference>
<protein>
    <submittedName>
        <fullName evidence="3 5">Ubiquinol cytochrome c reductase complex</fullName>
    </submittedName>
</protein>
<dbReference type="AlphaFoldDB" id="A0A068X089"/>
<dbReference type="InterPro" id="IPR021150">
    <property type="entry name" value="Ubiq_cyt_c_chap"/>
</dbReference>
<evidence type="ECO:0000313" key="4">
    <source>
        <dbReference type="Proteomes" id="UP000492820"/>
    </source>
</evidence>
<dbReference type="WBParaSite" id="EgrG_000727400">
    <property type="protein sequence ID" value="EgrG_000727400"/>
    <property type="gene ID" value="EgrG_000727400"/>
</dbReference>
<dbReference type="PANTHER" id="PTHR12184">
    <property type="entry name" value="UBIQUINOL-CYTOCHROME C REDUCTASE COMPLEX ASSEMBLY FACTOR 1 FAMILY MEMBER"/>
    <property type="match status" value="1"/>
</dbReference>
<gene>
    <name evidence="5" type="primary">EGR_09358</name>
    <name evidence="3" type="ORF">EgrG_000727400</name>
</gene>
<dbReference type="GO" id="GO:0005739">
    <property type="term" value="C:mitochondrion"/>
    <property type="evidence" value="ECO:0007669"/>
    <property type="project" value="TreeGrafter"/>
</dbReference>
<reference evidence="3 4" key="1">
    <citation type="journal article" date="2013" name="Nature">
        <title>The genomes of four tapeworm species reveal adaptations to parasitism.</title>
        <authorList>
            <person name="Tsai I.J."/>
            <person name="Zarowiecki M."/>
            <person name="Holroyd N."/>
            <person name="Garciarrubio A."/>
            <person name="Sanchez-Flores A."/>
            <person name="Brooks K.L."/>
            <person name="Tracey A."/>
            <person name="Bobes R.J."/>
            <person name="Fragoso G."/>
            <person name="Sciutto E."/>
            <person name="Aslett M."/>
            <person name="Beasley H."/>
            <person name="Bennett H.M."/>
            <person name="Cai J."/>
            <person name="Camicia F."/>
            <person name="Clark R."/>
            <person name="Cucher M."/>
            <person name="De Silva N."/>
            <person name="Day T.A."/>
            <person name="Deplazes P."/>
            <person name="Estrada K."/>
            <person name="Fernandez C."/>
            <person name="Holland P.W."/>
            <person name="Hou J."/>
            <person name="Hu S."/>
            <person name="Huckvale T."/>
            <person name="Hung S.S."/>
            <person name="Kamenetzky L."/>
            <person name="Keane J.A."/>
            <person name="Kiss F."/>
            <person name="Koziol U."/>
            <person name="Lambert O."/>
            <person name="Liu K."/>
            <person name="Luo X."/>
            <person name="Luo Y."/>
            <person name="Macchiaroli N."/>
            <person name="Nichol S."/>
            <person name="Paps J."/>
            <person name="Parkinson J."/>
            <person name="Pouchkina-Stantcheva N."/>
            <person name="Riddiford N."/>
            <person name="Rosenzvit M."/>
            <person name="Salinas G."/>
            <person name="Wasmuth J.D."/>
            <person name="Zamanian M."/>
            <person name="Zheng Y."/>
            <person name="Cai X."/>
            <person name="Soberon X."/>
            <person name="Olson P.D."/>
            <person name="Laclette J.P."/>
            <person name="Brehm K."/>
            <person name="Berriman M."/>
            <person name="Garciarrubio A."/>
            <person name="Bobes R.J."/>
            <person name="Fragoso G."/>
            <person name="Sanchez-Flores A."/>
            <person name="Estrada K."/>
            <person name="Cevallos M.A."/>
            <person name="Morett E."/>
            <person name="Gonzalez V."/>
            <person name="Portillo T."/>
            <person name="Ochoa-Leyva A."/>
            <person name="Jose M.V."/>
            <person name="Sciutto E."/>
            <person name="Landa A."/>
            <person name="Jimenez L."/>
            <person name="Valdes V."/>
            <person name="Carrero J.C."/>
            <person name="Larralde C."/>
            <person name="Morales-Montor J."/>
            <person name="Limon-Lason J."/>
            <person name="Soberon X."/>
            <person name="Laclette J.P."/>
        </authorList>
    </citation>
    <scope>NUCLEOTIDE SEQUENCE [LARGE SCALE GENOMIC DNA]</scope>
</reference>